<keyword evidence="2" id="KW-1185">Reference proteome</keyword>
<evidence type="ECO:0000313" key="1">
    <source>
        <dbReference type="EMBL" id="MBD2503426.1"/>
    </source>
</evidence>
<dbReference type="Proteomes" id="UP000661112">
    <property type="component" value="Unassembled WGS sequence"/>
</dbReference>
<accession>A0ABR8DA21</accession>
<sequence length="60" mass="7202">MTKRKPKRLIHYSPERRQTHAACGYWARPSETTQHTEYVDCPECRAYIKQQTTINNQHKN</sequence>
<comment type="caution">
    <text evidence="1">The sequence shown here is derived from an EMBL/GenBank/DDBJ whole genome shotgun (WGS) entry which is preliminary data.</text>
</comment>
<evidence type="ECO:0000313" key="2">
    <source>
        <dbReference type="Proteomes" id="UP000661112"/>
    </source>
</evidence>
<reference evidence="1 2" key="1">
    <citation type="journal article" date="2020" name="ISME J.">
        <title>Comparative genomics reveals insights into cyanobacterial evolution and habitat adaptation.</title>
        <authorList>
            <person name="Chen M.Y."/>
            <person name="Teng W.K."/>
            <person name="Zhao L."/>
            <person name="Hu C.X."/>
            <person name="Zhou Y.K."/>
            <person name="Han B.P."/>
            <person name="Song L.R."/>
            <person name="Shu W.S."/>
        </authorList>
    </citation>
    <scope>NUCLEOTIDE SEQUENCE [LARGE SCALE GENOMIC DNA]</scope>
    <source>
        <strain evidence="1 2">FACHB-119</strain>
    </source>
</reference>
<dbReference type="RefSeq" id="WP_190476285.1">
    <property type="nucleotide sequence ID" value="NZ_JACJSG010000035.1"/>
</dbReference>
<organism evidence="1 2">
    <name type="scientific">Anabaena azotica FACHB-119</name>
    <dbReference type="NCBI Taxonomy" id="947527"/>
    <lineage>
        <taxon>Bacteria</taxon>
        <taxon>Bacillati</taxon>
        <taxon>Cyanobacteriota</taxon>
        <taxon>Cyanophyceae</taxon>
        <taxon>Nostocales</taxon>
        <taxon>Nostocaceae</taxon>
        <taxon>Anabaena</taxon>
        <taxon>Anabaena azotica</taxon>
    </lineage>
</organism>
<gene>
    <name evidence="1" type="ORF">H6G83_22950</name>
</gene>
<dbReference type="EMBL" id="JACJSG010000035">
    <property type="protein sequence ID" value="MBD2503426.1"/>
    <property type="molecule type" value="Genomic_DNA"/>
</dbReference>
<proteinExistence type="predicted"/>
<name>A0ABR8DA21_9NOST</name>
<protein>
    <submittedName>
        <fullName evidence="1">Uncharacterized protein</fullName>
    </submittedName>
</protein>